<dbReference type="InterPro" id="IPR006076">
    <property type="entry name" value="FAD-dep_OxRdtase"/>
</dbReference>
<keyword evidence="4" id="KW-0274">FAD</keyword>
<keyword evidence="5" id="KW-0560">Oxidoreductase</keyword>
<dbReference type="Gene3D" id="3.30.9.10">
    <property type="entry name" value="D-Amino Acid Oxidase, subunit A, domain 2"/>
    <property type="match status" value="1"/>
</dbReference>
<keyword evidence="8" id="KW-1185">Reference proteome</keyword>
<dbReference type="PROSITE" id="PS00978">
    <property type="entry name" value="FAD_G3PDH_2"/>
    <property type="match status" value="1"/>
</dbReference>
<evidence type="ECO:0000256" key="2">
    <source>
        <dbReference type="ARBA" id="ARBA00007330"/>
    </source>
</evidence>
<keyword evidence="3" id="KW-0285">Flavoprotein</keyword>
<proteinExistence type="inferred from homology"/>
<organism evidence="7 8">
    <name type="scientific">Thiohalophilus thiocyanatoxydans</name>
    <dbReference type="NCBI Taxonomy" id="381308"/>
    <lineage>
        <taxon>Bacteria</taxon>
        <taxon>Pseudomonadati</taxon>
        <taxon>Pseudomonadota</taxon>
        <taxon>Gammaproteobacteria</taxon>
        <taxon>Thiohalomonadales</taxon>
        <taxon>Thiohalophilaceae</taxon>
        <taxon>Thiohalophilus</taxon>
    </lineage>
</organism>
<dbReference type="InterPro" id="IPR000447">
    <property type="entry name" value="G3P_DH_FAD-dep"/>
</dbReference>
<dbReference type="GO" id="GO:0004368">
    <property type="term" value="F:glycerol-3-phosphate dehydrogenase (quinone) activity"/>
    <property type="evidence" value="ECO:0007669"/>
    <property type="project" value="InterPro"/>
</dbReference>
<dbReference type="Gene3D" id="3.50.50.60">
    <property type="entry name" value="FAD/NAD(P)-binding domain"/>
    <property type="match status" value="1"/>
</dbReference>
<evidence type="ECO:0000256" key="4">
    <source>
        <dbReference type="ARBA" id="ARBA00022827"/>
    </source>
</evidence>
<dbReference type="GO" id="GO:0046168">
    <property type="term" value="P:glycerol-3-phosphate catabolic process"/>
    <property type="evidence" value="ECO:0007669"/>
    <property type="project" value="TreeGrafter"/>
</dbReference>
<evidence type="ECO:0000313" key="7">
    <source>
        <dbReference type="EMBL" id="TDY00986.1"/>
    </source>
</evidence>
<dbReference type="AlphaFoldDB" id="A0A4R8IJS2"/>
<evidence type="ECO:0000256" key="5">
    <source>
        <dbReference type="ARBA" id="ARBA00023002"/>
    </source>
</evidence>
<gene>
    <name evidence="7" type="ORF">EDC23_1732</name>
</gene>
<dbReference type="Proteomes" id="UP000294914">
    <property type="component" value="Unassembled WGS sequence"/>
</dbReference>
<dbReference type="PANTHER" id="PTHR11985">
    <property type="entry name" value="GLYCEROL-3-PHOSPHATE DEHYDROGENASE"/>
    <property type="match status" value="1"/>
</dbReference>
<evidence type="ECO:0000256" key="3">
    <source>
        <dbReference type="ARBA" id="ARBA00022630"/>
    </source>
</evidence>
<comment type="caution">
    <text evidence="7">The sequence shown here is derived from an EMBL/GenBank/DDBJ whole genome shotgun (WGS) entry which is preliminary data.</text>
</comment>
<dbReference type="PRINTS" id="PR01001">
    <property type="entry name" value="FADG3PDH"/>
</dbReference>
<sequence>MDYDVLIVGGGIQGVGVAQAAAACGYRTLLLEQSALAAGTSRRSSKLIHGGLRYLASGQFALVRKSLRERRILLSVAPSLVQLTPFYIPVYRQSRHGPWALRAGLTLYALLGGLDRQARFSRVPRAQWPQLDGLQQQDLRAVFCYQDAQTDDAALTRAVMASAQALGAQLQCPAQFVSANIDGEGATLRYRQAGQEHTVRGRVMVNAAGPWVAHVLADVQPTPRRQAFDLVQGTHIVVADPPPTGVFYVPAPQDGRAVFVMPWHGQTLIGTTETAYEGDPAQVVPLDSEIAYLQQVYRHHFPAAQARVVESFAGLRVLPQGDSNLFDRPRDVLIDTSLPRLLTLYGGKLTGYRATAQEVMRTLRPWLPPSKQCRDTATLPLDTEC</sequence>
<name>A0A4R8IJS2_9GAMM</name>
<dbReference type="EMBL" id="SOQX01000004">
    <property type="protein sequence ID" value="TDY00986.1"/>
    <property type="molecule type" value="Genomic_DNA"/>
</dbReference>
<comment type="cofactor">
    <cofactor evidence="1">
        <name>FAD</name>
        <dbReference type="ChEBI" id="CHEBI:57692"/>
    </cofactor>
</comment>
<dbReference type="Pfam" id="PF01266">
    <property type="entry name" value="DAO"/>
    <property type="match status" value="1"/>
</dbReference>
<dbReference type="PANTHER" id="PTHR11985:SF15">
    <property type="entry name" value="GLYCEROL-3-PHOSPHATE DEHYDROGENASE, MITOCHONDRIAL"/>
    <property type="match status" value="1"/>
</dbReference>
<dbReference type="InterPro" id="IPR036188">
    <property type="entry name" value="FAD/NAD-bd_sf"/>
</dbReference>
<protein>
    <submittedName>
        <fullName evidence="7">Glycerol-3-phosphate dehydrogenase</fullName>
    </submittedName>
</protein>
<evidence type="ECO:0000256" key="1">
    <source>
        <dbReference type="ARBA" id="ARBA00001974"/>
    </source>
</evidence>
<reference evidence="7 8" key="1">
    <citation type="submission" date="2019-03" db="EMBL/GenBank/DDBJ databases">
        <title>Genomic Encyclopedia of Type Strains, Phase IV (KMG-IV): sequencing the most valuable type-strain genomes for metagenomic binning, comparative biology and taxonomic classification.</title>
        <authorList>
            <person name="Goeker M."/>
        </authorList>
    </citation>
    <scope>NUCLEOTIDE SEQUENCE [LARGE SCALE GENOMIC DNA]</scope>
    <source>
        <strain evidence="7 8">DSM 16326</strain>
    </source>
</reference>
<dbReference type="OrthoDB" id="9766796at2"/>
<evidence type="ECO:0000259" key="6">
    <source>
        <dbReference type="Pfam" id="PF01266"/>
    </source>
</evidence>
<comment type="similarity">
    <text evidence="2">Belongs to the FAD-dependent glycerol-3-phosphate dehydrogenase family.</text>
</comment>
<accession>A0A4R8IJS2</accession>
<feature type="domain" description="FAD dependent oxidoreductase" evidence="6">
    <location>
        <begin position="4"/>
        <end position="348"/>
    </location>
</feature>
<evidence type="ECO:0000313" key="8">
    <source>
        <dbReference type="Proteomes" id="UP000294914"/>
    </source>
</evidence>
<dbReference type="RefSeq" id="WP_134083912.1">
    <property type="nucleotide sequence ID" value="NZ_SOQX01000004.1"/>
</dbReference>
<dbReference type="SUPFAM" id="SSF51905">
    <property type="entry name" value="FAD/NAD(P)-binding domain"/>
    <property type="match status" value="1"/>
</dbReference>